<name>A0A433R054_9FUNG</name>
<dbReference type="EMBL" id="RBNJ01000127">
    <property type="protein sequence ID" value="RUS35335.1"/>
    <property type="molecule type" value="Genomic_DNA"/>
</dbReference>
<comment type="caution">
    <text evidence="1">The sequence shown here is derived from an EMBL/GenBank/DDBJ whole genome shotgun (WGS) entry which is preliminary data.</text>
</comment>
<evidence type="ECO:0008006" key="3">
    <source>
        <dbReference type="Google" id="ProtNLM"/>
    </source>
</evidence>
<gene>
    <name evidence="1" type="ORF">BC938DRAFT_472000</name>
</gene>
<sequence>MVDNDISSLPHRYHWFLVVLCNIDSWINSSKVKDSLWRPFIMVLDSLKGCCQQENIKIIVEYLATEAKYRISTPHTSELRIITAKV</sequence>
<evidence type="ECO:0000313" key="1">
    <source>
        <dbReference type="EMBL" id="RUS35335.1"/>
    </source>
</evidence>
<dbReference type="Proteomes" id="UP000274822">
    <property type="component" value="Unassembled WGS sequence"/>
</dbReference>
<dbReference type="SUPFAM" id="SSF54001">
    <property type="entry name" value="Cysteine proteinases"/>
    <property type="match status" value="1"/>
</dbReference>
<evidence type="ECO:0000313" key="2">
    <source>
        <dbReference type="Proteomes" id="UP000274822"/>
    </source>
</evidence>
<protein>
    <recommendedName>
        <fullName evidence="3">Ubiquitin-like protease family profile domain-containing protein</fullName>
    </recommendedName>
</protein>
<organism evidence="1 2">
    <name type="scientific">Jimgerdemannia flammicorona</name>
    <dbReference type="NCBI Taxonomy" id="994334"/>
    <lineage>
        <taxon>Eukaryota</taxon>
        <taxon>Fungi</taxon>
        <taxon>Fungi incertae sedis</taxon>
        <taxon>Mucoromycota</taxon>
        <taxon>Mucoromycotina</taxon>
        <taxon>Endogonomycetes</taxon>
        <taxon>Endogonales</taxon>
        <taxon>Endogonaceae</taxon>
        <taxon>Jimgerdemannia</taxon>
    </lineage>
</organism>
<accession>A0A433R054</accession>
<dbReference type="InterPro" id="IPR038765">
    <property type="entry name" value="Papain-like_cys_pep_sf"/>
</dbReference>
<dbReference type="Gene3D" id="3.30.310.130">
    <property type="entry name" value="Ubiquitin-related"/>
    <property type="match status" value="1"/>
</dbReference>
<keyword evidence="2" id="KW-1185">Reference proteome</keyword>
<reference evidence="1 2" key="1">
    <citation type="journal article" date="2018" name="New Phytol.">
        <title>Phylogenomics of Endogonaceae and evolution of mycorrhizas within Mucoromycota.</title>
        <authorList>
            <person name="Chang Y."/>
            <person name="Desiro A."/>
            <person name="Na H."/>
            <person name="Sandor L."/>
            <person name="Lipzen A."/>
            <person name="Clum A."/>
            <person name="Barry K."/>
            <person name="Grigoriev I.V."/>
            <person name="Martin F.M."/>
            <person name="Stajich J.E."/>
            <person name="Smith M.E."/>
            <person name="Bonito G."/>
            <person name="Spatafora J.W."/>
        </authorList>
    </citation>
    <scope>NUCLEOTIDE SEQUENCE [LARGE SCALE GENOMIC DNA]</scope>
    <source>
        <strain evidence="1 2">AD002</strain>
    </source>
</reference>
<dbReference type="AlphaFoldDB" id="A0A433R054"/>
<proteinExistence type="predicted"/>